<gene>
    <name evidence="6" type="ORF">SAMN05428998_101667</name>
</gene>
<dbReference type="SUPFAM" id="SSF51905">
    <property type="entry name" value="FAD/NAD(P)-binding domain"/>
    <property type="match status" value="1"/>
</dbReference>
<evidence type="ECO:0000256" key="1">
    <source>
        <dbReference type="ARBA" id="ARBA00001974"/>
    </source>
</evidence>
<dbReference type="GO" id="GO:0050660">
    <property type="term" value="F:flavin adenine dinucleotide binding"/>
    <property type="evidence" value="ECO:0007669"/>
    <property type="project" value="InterPro"/>
</dbReference>
<dbReference type="Gene3D" id="3.30.9.10">
    <property type="entry name" value="D-Amino Acid Oxidase, subunit A, domain 2"/>
    <property type="match status" value="1"/>
</dbReference>
<evidence type="ECO:0000313" key="7">
    <source>
        <dbReference type="Proteomes" id="UP000192917"/>
    </source>
</evidence>
<dbReference type="Gene3D" id="3.50.50.60">
    <property type="entry name" value="FAD/NAD(P)-binding domain"/>
    <property type="match status" value="1"/>
</dbReference>
<accession>A0A1Y6B797</accession>
<dbReference type="EMBL" id="FWZX01000001">
    <property type="protein sequence ID" value="SME94287.1"/>
    <property type="molecule type" value="Genomic_DNA"/>
</dbReference>
<reference evidence="6 7" key="1">
    <citation type="submission" date="2017-04" db="EMBL/GenBank/DDBJ databases">
        <authorList>
            <person name="Afonso C.L."/>
            <person name="Miller P.J."/>
            <person name="Scott M.A."/>
            <person name="Spackman E."/>
            <person name="Goraichik I."/>
            <person name="Dimitrov K.M."/>
            <person name="Suarez D.L."/>
            <person name="Swayne D.E."/>
        </authorList>
    </citation>
    <scope>NUCLEOTIDE SEQUENCE [LARGE SCALE GENOMIC DNA]</scope>
    <source>
        <strain evidence="6 7">USBA 355</strain>
    </source>
</reference>
<keyword evidence="7" id="KW-1185">Reference proteome</keyword>
<dbReference type="STRING" id="560819.SAMN05428998_101667"/>
<evidence type="ECO:0000313" key="6">
    <source>
        <dbReference type="EMBL" id="SME94287.1"/>
    </source>
</evidence>
<dbReference type="RefSeq" id="WP_085120983.1">
    <property type="nucleotide sequence ID" value="NZ_FWZX01000001.1"/>
</dbReference>
<dbReference type="Pfam" id="PF01266">
    <property type="entry name" value="DAO"/>
    <property type="match status" value="1"/>
</dbReference>
<dbReference type="PANTHER" id="PTHR10961">
    <property type="entry name" value="PEROXISOMAL SARCOSINE OXIDASE"/>
    <property type="match status" value="1"/>
</dbReference>
<protein>
    <submittedName>
        <fullName evidence="6">Sarcosine oxidase/sarcosine oxidase subunit beta</fullName>
    </submittedName>
</protein>
<keyword evidence="2" id="KW-0285">Flavoprotein</keyword>
<sequence>MKVAVVGAGAVGLSAAWALTRRGHEVLVLDQGAIPNPLGASFDEHRLIRPHYGALDGYAALVPAALEAWQRLWDTLGRRHLAPNGALALGLPGDGFAEASERSFRALGIPCERVEGPALAERFPYFRWQSGVWALYSPLGGVLFADRIVGGLADWLRGQGVALRPDSRVVALDAGTGRLELADGGREQADALVVAGGAWAGKLLPELAGQRPMRQIVAFVEPPARLAEAWRRAPALTHLASGPSAYCAPPLDGTRLKFGRGELRRPADPDGAAPLGADEPAAVFEPFRPLLADFDDYRLLGGKVCRYALSPDGERFLPLARDRLVAVAGCSGHMFKFAALMGERLAEAATGGLGGADFEAWARGEVPAAA</sequence>
<evidence type="ECO:0000256" key="4">
    <source>
        <dbReference type="ARBA" id="ARBA00023002"/>
    </source>
</evidence>
<dbReference type="SUPFAM" id="SSF54373">
    <property type="entry name" value="FAD-linked reductases, C-terminal domain"/>
    <property type="match status" value="1"/>
</dbReference>
<comment type="cofactor">
    <cofactor evidence="1">
        <name>FAD</name>
        <dbReference type="ChEBI" id="CHEBI:57692"/>
    </cofactor>
</comment>
<dbReference type="GO" id="GO:0008115">
    <property type="term" value="F:sarcosine oxidase activity"/>
    <property type="evidence" value="ECO:0007669"/>
    <property type="project" value="TreeGrafter"/>
</dbReference>
<evidence type="ECO:0000256" key="2">
    <source>
        <dbReference type="ARBA" id="ARBA00022630"/>
    </source>
</evidence>
<name>A0A1Y6B797_9PROT</name>
<feature type="domain" description="FAD dependent oxidoreductase" evidence="5">
    <location>
        <begin position="2"/>
        <end position="347"/>
    </location>
</feature>
<evidence type="ECO:0000256" key="3">
    <source>
        <dbReference type="ARBA" id="ARBA00022827"/>
    </source>
</evidence>
<evidence type="ECO:0000259" key="5">
    <source>
        <dbReference type="Pfam" id="PF01266"/>
    </source>
</evidence>
<proteinExistence type="predicted"/>
<dbReference type="PANTHER" id="PTHR10961:SF7">
    <property type="entry name" value="FAD DEPENDENT OXIDOREDUCTASE DOMAIN-CONTAINING PROTEIN"/>
    <property type="match status" value="1"/>
</dbReference>
<dbReference type="InterPro" id="IPR006076">
    <property type="entry name" value="FAD-dep_OxRdtase"/>
</dbReference>
<dbReference type="AlphaFoldDB" id="A0A1Y6B797"/>
<dbReference type="InterPro" id="IPR036188">
    <property type="entry name" value="FAD/NAD-bd_sf"/>
</dbReference>
<keyword evidence="3" id="KW-0274">FAD</keyword>
<dbReference type="Proteomes" id="UP000192917">
    <property type="component" value="Unassembled WGS sequence"/>
</dbReference>
<keyword evidence="4" id="KW-0560">Oxidoreductase</keyword>
<organism evidence="6 7">
    <name type="scientific">Tistlia consotensis USBA 355</name>
    <dbReference type="NCBI Taxonomy" id="560819"/>
    <lineage>
        <taxon>Bacteria</taxon>
        <taxon>Pseudomonadati</taxon>
        <taxon>Pseudomonadota</taxon>
        <taxon>Alphaproteobacteria</taxon>
        <taxon>Rhodospirillales</taxon>
        <taxon>Rhodovibrionaceae</taxon>
        <taxon>Tistlia</taxon>
    </lineage>
</organism>
<dbReference type="InterPro" id="IPR045170">
    <property type="entry name" value="MTOX"/>
</dbReference>